<protein>
    <submittedName>
        <fullName evidence="2">Uncharacterized protein</fullName>
    </submittedName>
</protein>
<feature type="compositionally biased region" description="Low complexity" evidence="1">
    <location>
        <begin position="1666"/>
        <end position="1702"/>
    </location>
</feature>
<feature type="region of interest" description="Disordered" evidence="1">
    <location>
        <begin position="1792"/>
        <end position="1892"/>
    </location>
</feature>
<comment type="caution">
    <text evidence="2">The sequence shown here is derived from an EMBL/GenBank/DDBJ whole genome shotgun (WGS) entry which is preliminary data.</text>
</comment>
<evidence type="ECO:0000313" key="2">
    <source>
        <dbReference type="EMBL" id="GFH46925.1"/>
    </source>
</evidence>
<gene>
    <name evidence="2" type="ORF">CTEN210_03399</name>
</gene>
<reference evidence="2 3" key="1">
    <citation type="journal article" date="2021" name="Sci. Rep.">
        <title>The genome of the diatom Chaetoceros tenuissimus carries an ancient integrated fragment of an extant virus.</title>
        <authorList>
            <person name="Hongo Y."/>
            <person name="Kimura K."/>
            <person name="Takaki Y."/>
            <person name="Yoshida Y."/>
            <person name="Baba S."/>
            <person name="Kobayashi G."/>
            <person name="Nagasaki K."/>
            <person name="Hano T."/>
            <person name="Tomaru Y."/>
        </authorList>
    </citation>
    <scope>NUCLEOTIDE SEQUENCE [LARGE SCALE GENOMIC DNA]</scope>
    <source>
        <strain evidence="2 3">NIES-3715</strain>
    </source>
</reference>
<organism evidence="2 3">
    <name type="scientific">Chaetoceros tenuissimus</name>
    <dbReference type="NCBI Taxonomy" id="426638"/>
    <lineage>
        <taxon>Eukaryota</taxon>
        <taxon>Sar</taxon>
        <taxon>Stramenopiles</taxon>
        <taxon>Ochrophyta</taxon>
        <taxon>Bacillariophyta</taxon>
        <taxon>Coscinodiscophyceae</taxon>
        <taxon>Chaetocerotophycidae</taxon>
        <taxon>Chaetocerotales</taxon>
        <taxon>Chaetocerotaceae</taxon>
        <taxon>Chaetoceros</taxon>
    </lineage>
</organism>
<evidence type="ECO:0000256" key="1">
    <source>
        <dbReference type="SAM" id="MobiDB-lite"/>
    </source>
</evidence>
<dbReference type="EMBL" id="BLLK01000022">
    <property type="protein sequence ID" value="GFH46925.1"/>
    <property type="molecule type" value="Genomic_DNA"/>
</dbReference>
<sequence length="1892" mass="207896">MEPFDYSASVLRLSGHRFQGGILSGLAITGHMKENTEVQFHLGNKQIRTFCEIGVLLAPPPTSTNDLDTQIDNDGKNQNTHIEGDDSRVPTSFNFPLPYVTIIISGSNGTSSPSRITFPSMTVEYKADGSICKVYGTNGIYQNGKPLLILDDGATWNLDVMKKVFLVHNKQNKGEANVSKIVLNENACKRLLSDVKNLMKIEETASLLDSWDLHEESVQEPTLNLDLEPWQFTIDGGTEVLVQCEEENKIIKANIGFTECIFCLDSGNYKLSELKCSSLQISTSIDEKCSLSFPTINLKDKSMVVIEDYATVTATSVQSVQTMANFLTRALGSWNELLVDDQLVAPPKINKHESTYNLKIKGIKAYVAEEGMKALVVNIHGATQKVCIETIMYKFPSKGHELQIKNIGIENHNQLPDVSTKVLIGNVERAKLPGLQITEWKNSACIDLKSNSISVTLPAFDVVVQKSPESSIAANSEIFTLHSSDISMTLSKTQDKSAYEISHLNYNGMKINTSLDEKFFIAIPAIHISKSRNFVIEDFITASVSSLPHLQNITEFVSQAVNNWSKFILGEEKDPVVETSENKDNGFEYTIECVGIEGHALGEDITVGSSEIHACRNEVCLGSTKYCYPSKKHVVEINDVTLKFDQCENIMMKVILGTLERVCVPGLSLNNCIGSVSIDVGHESIAVYLPRLDLVIESGVTSNDEVIDEKMPLQPGSSPSSSNTATDAIQLPMPVFVNAPDLNFVIDQNLEVNMKLLLAKIYSEDGMLNVDTLESMSLKLLKSGEFIESLILPSFIALSDQSMVPSTFLFGGLNLTSTSFDLFEIKLPSMSSLPFTKHVTSSEEVCVKVGDNDTLNKVINAFSFCNEPSTKENKEKAPIRIFENIPYTFDFPKIRLKIESTSIEVDNILSTESSIRCGHTLILDNVENKRVKLQGLHLLETLDEGIFVEVEQLNELLVPGLVQLNEPCTDIKIQFHNDELITDVASLRLTLLGQESESHSTKGSGSPPILSLPYQVKCNFTNCQLLNIQSSCSVVVQTLAMSVSQTGNFISLNVEEGATVLGIPSDKNMIQGSFGTIHLKLPADVSCFDLMECHCASAALETVGDMYGGFRAAVPTTAFTNSKLQIPGAINFSFEKLDSEVTSNLQQFLTDMSSIYPTQSSSFEFPFPIYINSFLVSVSEPELNLKLETISAQKTSLVVNSVTGTIINKASCSLSAVSCDMNSMETNLGSVISLFLAENLALQQPVNNVRITFKNELAVYIENAVQLLLLKSQSTKTPLKQDSNEEELTLPFPIMLSLSKIILTPQGQETSSTLQDTLLKVCPRQADLLSDGTNEVSIQLQLSEISNKLFQIHDLKASFDTSLNNPDIIKQLKVAISKANVTAGFSTVDWVALIKPKENVSNEDKNVTVIRTPQCNIDSIVLNLSYKGKVVSSKANVKLSSYQGDHNCTSDIIISYYIKQIQSRVPGFITNIKVLGADVLDASMTSVATVAAHTNLGVGSVAGVALADAIRAGIDTGKKARNADTNEGYKFGDLTRGSIRGICEAAKDGAKMRGGDPDTYVPGDFIAGTAKAVGSYTSNNKKKLTTAGGAGVASMVGLAVAGPLGFVAGSYLGGKATKAVVGEDAPRQTKPGDNCNTNINGATTGQGINNDNSSNQPIPPPHSAFQHHQQFSMQQEQQQEQEQQEQQQQQHHGQHQYQQQQQQQQLQQQQVQHLSQNIQRNSTLPSEGLNYNQQSTRSISATPLYSNTQQYKEELHSNHQYQQQRHQNNTATGQDSNFDQFDRALLPSHQQLRQNQQNHQRQPQQQQYNSHNAYNNTSSTNPGPHYNQQGVHSNSAPHSYSNRQNYQHQQKETEGYQFGDFTKSIINRGKKARGKDEKSGYKFGDFTRGLFK</sequence>
<feature type="compositionally biased region" description="Polar residues" evidence="1">
    <location>
        <begin position="1634"/>
        <end position="1656"/>
    </location>
</feature>
<feature type="compositionally biased region" description="Polar residues" evidence="1">
    <location>
        <begin position="1808"/>
        <end position="1848"/>
    </location>
</feature>
<feature type="compositionally biased region" description="Polar residues" evidence="1">
    <location>
        <begin position="63"/>
        <end position="81"/>
    </location>
</feature>
<evidence type="ECO:0000313" key="3">
    <source>
        <dbReference type="Proteomes" id="UP001054902"/>
    </source>
</evidence>
<name>A0AAD3H1I1_9STRA</name>
<keyword evidence="3" id="KW-1185">Reference proteome</keyword>
<dbReference type="Proteomes" id="UP001054902">
    <property type="component" value="Unassembled WGS sequence"/>
</dbReference>
<accession>A0AAD3H1I1</accession>
<feature type="region of interest" description="Disordered" evidence="1">
    <location>
        <begin position="62"/>
        <end position="89"/>
    </location>
</feature>
<feature type="region of interest" description="Disordered" evidence="1">
    <location>
        <begin position="1622"/>
        <end position="1702"/>
    </location>
</feature>
<feature type="region of interest" description="Disordered" evidence="1">
    <location>
        <begin position="1753"/>
        <end position="1777"/>
    </location>
</feature>
<proteinExistence type="predicted"/>
<feature type="compositionally biased region" description="Low complexity" evidence="1">
    <location>
        <begin position="1758"/>
        <end position="1769"/>
    </location>
</feature>
<feature type="compositionally biased region" description="Low complexity" evidence="1">
    <location>
        <begin position="1792"/>
        <end position="1807"/>
    </location>
</feature>